<feature type="region of interest" description="Disordered" evidence="1">
    <location>
        <begin position="1"/>
        <end position="22"/>
    </location>
</feature>
<sequence length="565" mass="62580">MGRRGNAKGGSKGAGKAGEQPKESQYVKRVDLYKFLGKWMLRSYPDERGRPLMLGAKKSTAEAALEPEALRAILDADCCELLRRPTMGLNLAAASIDCAALLGPVLQDKMESLLPKLTSENFLDKVHFLNLARNVERNPEEAPEHCKSLLKKIKHLVRDHGADLAAAAEAAAGVFLGLVSIMEVAAVSKDLRAWAKGVPERRKQSKHLQAWLQDPDDEDKFLAAVAKAVKEDNKNTMRARRFGDFELQAEDTSSSVALLSSQDDSPSSSVLRASKKKRGKGMKPKKAKTSKKAKKSKQRKQASSSPDTAAQPSSEDTEPAPKKRRRSVADGKDLCKTWSLSELQAFEEMAAQQAMAVDNAALEAEQILRVSKALPAELRRMVWERAGLLPSTENEEVLKANAERIAKHIFEMVKEVRLAWVQAAVQEDQKKKTNIALLPEEKLFHQVLTVKLPEENRAAWETALQDDSPECLHQRAVLLRGLWDADAAIANYNKALTFAEEFAMKEPKKEKALDLVSLIPATVAAAFGLPPPEKFERQKPANWKNYCSVAFTLAWHIFKSHADLS</sequence>
<keyword evidence="3" id="KW-1185">Reference proteome</keyword>
<comment type="caution">
    <text evidence="2">The sequence shown here is derived from an EMBL/GenBank/DDBJ whole genome shotgun (WGS) entry which is preliminary data.</text>
</comment>
<feature type="compositionally biased region" description="Low complexity" evidence="1">
    <location>
        <begin position="260"/>
        <end position="269"/>
    </location>
</feature>
<organism evidence="2 3">
    <name type="scientific">Symbiodinium necroappetens</name>
    <dbReference type="NCBI Taxonomy" id="1628268"/>
    <lineage>
        <taxon>Eukaryota</taxon>
        <taxon>Sar</taxon>
        <taxon>Alveolata</taxon>
        <taxon>Dinophyceae</taxon>
        <taxon>Suessiales</taxon>
        <taxon>Symbiodiniaceae</taxon>
        <taxon>Symbiodinium</taxon>
    </lineage>
</organism>
<accession>A0A812Y8T7</accession>
<feature type="compositionally biased region" description="Basic residues" evidence="1">
    <location>
        <begin position="273"/>
        <end position="300"/>
    </location>
</feature>
<evidence type="ECO:0000313" key="2">
    <source>
        <dbReference type="EMBL" id="CAE7771516.1"/>
    </source>
</evidence>
<feature type="region of interest" description="Disordered" evidence="1">
    <location>
        <begin position="256"/>
        <end position="330"/>
    </location>
</feature>
<dbReference type="OrthoDB" id="461279at2759"/>
<dbReference type="Proteomes" id="UP000601435">
    <property type="component" value="Unassembled WGS sequence"/>
</dbReference>
<feature type="compositionally biased region" description="Gly residues" evidence="1">
    <location>
        <begin position="7"/>
        <end position="16"/>
    </location>
</feature>
<dbReference type="AlphaFoldDB" id="A0A812Y8T7"/>
<protein>
    <submittedName>
        <fullName evidence="2">Uncharacterized protein</fullName>
    </submittedName>
</protein>
<proteinExistence type="predicted"/>
<evidence type="ECO:0000313" key="3">
    <source>
        <dbReference type="Proteomes" id="UP000601435"/>
    </source>
</evidence>
<gene>
    <name evidence="2" type="ORF">SNEC2469_LOCUS22542</name>
</gene>
<dbReference type="EMBL" id="CAJNJA010041055">
    <property type="protein sequence ID" value="CAE7771516.1"/>
    <property type="molecule type" value="Genomic_DNA"/>
</dbReference>
<evidence type="ECO:0000256" key="1">
    <source>
        <dbReference type="SAM" id="MobiDB-lite"/>
    </source>
</evidence>
<name>A0A812Y8T7_9DINO</name>
<reference evidence="2" key="1">
    <citation type="submission" date="2021-02" db="EMBL/GenBank/DDBJ databases">
        <authorList>
            <person name="Dougan E. K."/>
            <person name="Rhodes N."/>
            <person name="Thang M."/>
            <person name="Chan C."/>
        </authorList>
    </citation>
    <scope>NUCLEOTIDE SEQUENCE</scope>
</reference>